<evidence type="ECO:0000256" key="3">
    <source>
        <dbReference type="ARBA" id="ARBA00022970"/>
    </source>
</evidence>
<evidence type="ECO:0000256" key="4">
    <source>
        <dbReference type="ARBA" id="ARBA00022989"/>
    </source>
</evidence>
<dbReference type="PANTHER" id="PTHR30614:SF0">
    <property type="entry name" value="L-CYSTINE TRANSPORT SYSTEM PERMEASE PROTEIN TCYL"/>
    <property type="match status" value="1"/>
</dbReference>
<keyword evidence="8" id="KW-1185">Reference proteome</keyword>
<dbReference type="InterPro" id="IPR043429">
    <property type="entry name" value="ArtM/GltK/GlnP/TcyL/YhdX-like"/>
</dbReference>
<feature type="transmembrane region" description="Helical" evidence="6">
    <location>
        <begin position="82"/>
        <end position="101"/>
    </location>
</feature>
<evidence type="ECO:0000256" key="5">
    <source>
        <dbReference type="ARBA" id="ARBA00023136"/>
    </source>
</evidence>
<keyword evidence="4 6" id="KW-1133">Transmembrane helix</keyword>
<reference evidence="7 8" key="1">
    <citation type="submission" date="2020-07" db="EMBL/GenBank/DDBJ databases">
        <title>Bradyrhizobium diversity isolated from nodules of indigenous legumes of Western Australia.</title>
        <authorList>
            <person name="Klepa M.S."/>
        </authorList>
    </citation>
    <scope>NUCLEOTIDE SEQUENCE [LARGE SCALE GENOMIC DNA]</scope>
    <source>
        <strain evidence="7 8">CNPSo 4019</strain>
    </source>
</reference>
<keyword evidence="2 6" id="KW-0812">Transmembrane</keyword>
<evidence type="ECO:0000313" key="8">
    <source>
        <dbReference type="Proteomes" id="UP001194539"/>
    </source>
</evidence>
<feature type="transmembrane region" description="Helical" evidence="6">
    <location>
        <begin position="43"/>
        <end position="62"/>
    </location>
</feature>
<evidence type="ECO:0000256" key="2">
    <source>
        <dbReference type="ARBA" id="ARBA00022692"/>
    </source>
</evidence>
<dbReference type="PANTHER" id="PTHR30614">
    <property type="entry name" value="MEMBRANE COMPONENT OF AMINO ACID ABC TRANSPORTER"/>
    <property type="match status" value="1"/>
</dbReference>
<dbReference type="InterPro" id="IPR035906">
    <property type="entry name" value="MetI-like_sf"/>
</dbReference>
<comment type="subcellular location">
    <subcellularLocation>
        <location evidence="1">Membrane</location>
        <topology evidence="1">Multi-pass membrane protein</topology>
    </subcellularLocation>
</comment>
<comment type="caution">
    <text evidence="7">The sequence shown here is derived from an EMBL/GenBank/DDBJ whole genome shotgun (WGS) entry which is preliminary data.</text>
</comment>
<evidence type="ECO:0000256" key="6">
    <source>
        <dbReference type="SAM" id="Phobius"/>
    </source>
</evidence>
<dbReference type="Gene3D" id="1.10.3720.10">
    <property type="entry name" value="MetI-like"/>
    <property type="match status" value="1"/>
</dbReference>
<dbReference type="EMBL" id="JACEGD010000068">
    <property type="protein sequence ID" value="MBH5392050.1"/>
    <property type="molecule type" value="Genomic_DNA"/>
</dbReference>
<gene>
    <name evidence="7" type="ORF">H1B27_38205</name>
</gene>
<keyword evidence="3" id="KW-0813">Transport</keyword>
<dbReference type="Proteomes" id="UP001194539">
    <property type="component" value="Unassembled WGS sequence"/>
</dbReference>
<keyword evidence="3" id="KW-0029">Amino-acid transport</keyword>
<dbReference type="RefSeq" id="WP_197969579.1">
    <property type="nucleotide sequence ID" value="NZ_JACEGD010000068.1"/>
</dbReference>
<protein>
    <recommendedName>
        <fullName evidence="9">ABC transmembrane type-1 domain-containing protein</fullName>
    </recommendedName>
</protein>
<dbReference type="SUPFAM" id="SSF161098">
    <property type="entry name" value="MetI-like"/>
    <property type="match status" value="1"/>
</dbReference>
<name>A0ABS0PFF6_9BRAD</name>
<evidence type="ECO:0000313" key="7">
    <source>
        <dbReference type="EMBL" id="MBH5392050.1"/>
    </source>
</evidence>
<organism evidence="7 8">
    <name type="scientific">Bradyrhizobium diversitatis</name>
    <dbReference type="NCBI Taxonomy" id="2755406"/>
    <lineage>
        <taxon>Bacteria</taxon>
        <taxon>Pseudomonadati</taxon>
        <taxon>Pseudomonadota</taxon>
        <taxon>Alphaproteobacteria</taxon>
        <taxon>Hyphomicrobiales</taxon>
        <taxon>Nitrobacteraceae</taxon>
        <taxon>Bradyrhizobium</taxon>
    </lineage>
</organism>
<evidence type="ECO:0000256" key="1">
    <source>
        <dbReference type="ARBA" id="ARBA00004141"/>
    </source>
</evidence>
<proteinExistence type="predicted"/>
<sequence>MAGGLIVVPPELRDACVALSPSRLVTWPRVLIRLMVTRSAPALLNYVVGMFRATAFLFAIGVPVLIGQAQTEADRSFRFLEPYTLAGCIFLLINLPFIYILSKTKAEHV</sequence>
<evidence type="ECO:0008006" key="9">
    <source>
        <dbReference type="Google" id="ProtNLM"/>
    </source>
</evidence>
<accession>A0ABS0PFF6</accession>
<keyword evidence="5 6" id="KW-0472">Membrane</keyword>